<sequence length="171" mass="19587">MKKYALWIFTYAATPIFMFLLYFFSTKQEGQEWLFSSFIVFMFSLFLVLWKQFAKHAIGLTAMTAFTLLMLNSVLYLTPQEMSVIFVSFMVGVLLVLHRKTAKEGIVASLGLVLLNMTLFLPLSNTVLLIIALVINALICAVCWLKFWTLPKWLYSGLTVITLVLLIISFF</sequence>
<proteinExistence type="predicted"/>
<evidence type="ECO:0000313" key="2">
    <source>
        <dbReference type="Proteomes" id="UP000093482"/>
    </source>
</evidence>
<reference evidence="1 2" key="1">
    <citation type="submission" date="2016-07" db="EMBL/GenBank/DDBJ databases">
        <title>Caryophanon latum genome sequencing.</title>
        <authorList>
            <person name="Verma A."/>
            <person name="Pal Y."/>
            <person name="Krishnamurthi S."/>
        </authorList>
    </citation>
    <scope>NUCLEOTIDE SEQUENCE [LARGE SCALE GENOMIC DNA]</scope>
    <source>
        <strain evidence="1 2">DSM 14151</strain>
    </source>
</reference>
<organism evidence="1 2">
    <name type="scientific">Caryophanon latum</name>
    <dbReference type="NCBI Taxonomy" id="33977"/>
    <lineage>
        <taxon>Bacteria</taxon>
        <taxon>Bacillati</taxon>
        <taxon>Bacillota</taxon>
        <taxon>Bacilli</taxon>
        <taxon>Bacillales</taxon>
        <taxon>Caryophanaceae</taxon>
        <taxon>Caryophanon</taxon>
    </lineage>
</organism>
<dbReference type="Proteomes" id="UP000093482">
    <property type="component" value="Unassembled WGS sequence"/>
</dbReference>
<keyword evidence="2" id="KW-1185">Reference proteome</keyword>
<dbReference type="RefSeq" id="WP_066466608.1">
    <property type="nucleotide sequence ID" value="NZ_MATO01000089.1"/>
</dbReference>
<protein>
    <submittedName>
        <fullName evidence="1">Uncharacterized protein</fullName>
    </submittedName>
</protein>
<dbReference type="EMBL" id="MATO01000089">
    <property type="protein sequence ID" value="OCS83435.1"/>
    <property type="molecule type" value="Genomic_DNA"/>
</dbReference>
<comment type="caution">
    <text evidence="1">The sequence shown here is derived from an EMBL/GenBank/DDBJ whole genome shotgun (WGS) entry which is preliminary data.</text>
</comment>
<evidence type="ECO:0000313" key="1">
    <source>
        <dbReference type="EMBL" id="OCS83435.1"/>
    </source>
</evidence>
<gene>
    <name evidence="1" type="ORF">A6K76_03410</name>
</gene>
<accession>A0A1C0Y8I1</accession>
<name>A0A1C0Y8I1_9BACL</name>
<dbReference type="AlphaFoldDB" id="A0A1C0Y8I1"/>